<keyword evidence="11 19" id="KW-0521">NADP</keyword>
<evidence type="ECO:0000256" key="1">
    <source>
        <dbReference type="ARBA" id="ARBA00001974"/>
    </source>
</evidence>
<dbReference type="EMBL" id="CP002102">
    <property type="protein sequence ID" value="ADL01998.1"/>
    <property type="molecule type" value="Genomic_DNA"/>
</dbReference>
<keyword evidence="9 19" id="KW-0285">Flavoprotein</keyword>
<dbReference type="Gene3D" id="3.30.43.10">
    <property type="entry name" value="Uridine Diphospho-n-acetylenolpyruvylglucosamine Reductase, domain 2"/>
    <property type="match status" value="1"/>
</dbReference>
<dbReference type="InterPro" id="IPR016169">
    <property type="entry name" value="FAD-bd_PCMH_sub2"/>
</dbReference>
<evidence type="ECO:0000256" key="17">
    <source>
        <dbReference type="ARBA" id="ARBA00031026"/>
    </source>
</evidence>
<dbReference type="PANTHER" id="PTHR21071:SF4">
    <property type="entry name" value="UDP-N-ACETYLENOLPYRUVOYLGLUCOSAMINE REDUCTASE"/>
    <property type="match status" value="1"/>
</dbReference>
<keyword evidence="10 19" id="KW-0274">FAD</keyword>
<evidence type="ECO:0000256" key="12">
    <source>
        <dbReference type="ARBA" id="ARBA00022960"/>
    </source>
</evidence>
<keyword evidence="14 19" id="KW-0560">Oxidoreductase</keyword>
<protein>
    <recommendedName>
        <fullName evidence="6 19">UDP-N-acetylenolpyruvoylglucosamine reductase</fullName>
        <ecNumber evidence="5 19">1.3.1.98</ecNumber>
    </recommendedName>
    <alternativeName>
        <fullName evidence="17 19">UDP-N-acetylmuramate dehydrogenase</fullName>
    </alternativeName>
</protein>
<evidence type="ECO:0000256" key="5">
    <source>
        <dbReference type="ARBA" id="ARBA00012518"/>
    </source>
</evidence>
<evidence type="ECO:0000256" key="7">
    <source>
        <dbReference type="ARBA" id="ARBA00022490"/>
    </source>
</evidence>
<sequence length="303" mass="32089">MTWRDTLPTVRGKLLRDEPLAPFTWFRVGGAADVLFIPADADDLADFLKALDPAVPVTILGVGSNVIVRDGGVEGVVIRLAGRPFAGISTDGETITAGAGALDAMVAKASAKAGLAGLEFYAGIPGTIGGALVMNAGCYGSETKDVVVSARGVTRTGELRDFSVDDFGYSYRHNDYDEDILWVEATYRGTPDDPEAVAARIAAITARRETTQPIREKTGGSTFKNPPGHSSWKLVDEAGWRGKLHAVTGGGAMFSDLHSNFMINPGEATAADIEGLGETVRADVQSKLGVNLEWEIKRLGRPL</sequence>
<evidence type="ECO:0000256" key="19">
    <source>
        <dbReference type="HAMAP-Rule" id="MF_00037"/>
    </source>
</evidence>
<dbReference type="InterPro" id="IPR016167">
    <property type="entry name" value="FAD-bd_PCMH_sub1"/>
</dbReference>
<dbReference type="GO" id="GO:0009252">
    <property type="term" value="P:peptidoglycan biosynthetic process"/>
    <property type="evidence" value="ECO:0007669"/>
    <property type="project" value="UniProtKB-UniRule"/>
</dbReference>
<evidence type="ECO:0000256" key="15">
    <source>
        <dbReference type="ARBA" id="ARBA00023306"/>
    </source>
</evidence>
<dbReference type="FunCoup" id="D9QM72">
    <property type="interactions" value="489"/>
</dbReference>
<evidence type="ECO:0000256" key="3">
    <source>
        <dbReference type="ARBA" id="ARBA00004496"/>
    </source>
</evidence>
<accession>D9QM72</accession>
<keyword evidence="8 19" id="KW-0132">Cell division</keyword>
<evidence type="ECO:0000256" key="8">
    <source>
        <dbReference type="ARBA" id="ARBA00022618"/>
    </source>
</evidence>
<dbReference type="Proteomes" id="UP000002696">
    <property type="component" value="Chromosome"/>
</dbReference>
<dbReference type="NCBIfam" id="NF010480">
    <property type="entry name" value="PRK13905.1"/>
    <property type="match status" value="1"/>
</dbReference>
<dbReference type="InterPro" id="IPR036635">
    <property type="entry name" value="MurB_C_sf"/>
</dbReference>
<evidence type="ECO:0000256" key="2">
    <source>
        <dbReference type="ARBA" id="ARBA00003921"/>
    </source>
</evidence>
<evidence type="ECO:0000256" key="16">
    <source>
        <dbReference type="ARBA" id="ARBA00023316"/>
    </source>
</evidence>
<reference evidence="22" key="1">
    <citation type="journal article" date="2011" name="J. Bacteriol.">
        <title>Genome sequences of eight morphologically diverse alphaproteobacteria.</title>
        <authorList>
            <consortium name="US DOE Joint Genome Institute"/>
            <person name="Brown P.J."/>
            <person name="Kysela D.T."/>
            <person name="Buechlein A."/>
            <person name="Hemmerich C."/>
            <person name="Brun Y.V."/>
        </authorList>
    </citation>
    <scope>NUCLEOTIDE SEQUENCE [LARGE SCALE GENOMIC DNA]</scope>
    <source>
        <strain evidence="22">ATCC 15264 / DSM 4735 / LMG 14903 / NBRC 16000 / CB 81</strain>
    </source>
</reference>
<dbReference type="GO" id="GO:0071949">
    <property type="term" value="F:FAD binding"/>
    <property type="evidence" value="ECO:0007669"/>
    <property type="project" value="InterPro"/>
</dbReference>
<evidence type="ECO:0000256" key="4">
    <source>
        <dbReference type="ARBA" id="ARBA00004752"/>
    </source>
</evidence>
<dbReference type="InterPro" id="IPR036318">
    <property type="entry name" value="FAD-bd_PCMH-like_sf"/>
</dbReference>
<dbReference type="PANTHER" id="PTHR21071">
    <property type="entry name" value="UDP-N-ACETYLENOLPYRUVOYLGLUCOSAMINE REDUCTASE"/>
    <property type="match status" value="1"/>
</dbReference>
<evidence type="ECO:0000313" key="22">
    <source>
        <dbReference type="Proteomes" id="UP000002696"/>
    </source>
</evidence>
<dbReference type="GO" id="GO:0051301">
    <property type="term" value="P:cell division"/>
    <property type="evidence" value="ECO:0007669"/>
    <property type="project" value="UniProtKB-KW"/>
</dbReference>
<evidence type="ECO:0000256" key="6">
    <source>
        <dbReference type="ARBA" id="ARBA00015188"/>
    </source>
</evidence>
<keyword evidence="22" id="KW-1185">Reference proteome</keyword>
<dbReference type="STRING" id="633149.Bresu_2691"/>
<dbReference type="AlphaFoldDB" id="D9QM72"/>
<dbReference type="GO" id="GO:0008762">
    <property type="term" value="F:UDP-N-acetylmuramate dehydrogenase activity"/>
    <property type="evidence" value="ECO:0007669"/>
    <property type="project" value="UniProtKB-UniRule"/>
</dbReference>
<dbReference type="Pfam" id="PF02873">
    <property type="entry name" value="MurB_C"/>
    <property type="match status" value="1"/>
</dbReference>
<evidence type="ECO:0000313" key="21">
    <source>
        <dbReference type="EMBL" id="ADL01998.1"/>
    </source>
</evidence>
<dbReference type="GO" id="GO:0008360">
    <property type="term" value="P:regulation of cell shape"/>
    <property type="evidence" value="ECO:0007669"/>
    <property type="project" value="UniProtKB-KW"/>
</dbReference>
<evidence type="ECO:0000256" key="11">
    <source>
        <dbReference type="ARBA" id="ARBA00022857"/>
    </source>
</evidence>
<dbReference type="Gene3D" id="3.30.465.10">
    <property type="match status" value="1"/>
</dbReference>
<dbReference type="Gene3D" id="3.90.78.10">
    <property type="entry name" value="UDP-N-acetylenolpyruvoylglucosamine reductase, C-terminal domain"/>
    <property type="match status" value="1"/>
</dbReference>
<feature type="active site" description="Proton donor" evidence="19">
    <location>
        <position position="221"/>
    </location>
</feature>
<dbReference type="OrthoDB" id="9804753at2"/>
<dbReference type="UniPathway" id="UPA00219"/>
<evidence type="ECO:0000256" key="10">
    <source>
        <dbReference type="ARBA" id="ARBA00022827"/>
    </source>
</evidence>
<gene>
    <name evidence="19" type="primary">murB</name>
    <name evidence="21" type="ordered locus">Bresu_2691</name>
</gene>
<feature type="active site" evidence="19">
    <location>
        <position position="172"/>
    </location>
</feature>
<dbReference type="GO" id="GO:0005829">
    <property type="term" value="C:cytosol"/>
    <property type="evidence" value="ECO:0007669"/>
    <property type="project" value="TreeGrafter"/>
</dbReference>
<name>D9QM72_BRESC</name>
<dbReference type="InterPro" id="IPR011601">
    <property type="entry name" value="MurB_C"/>
</dbReference>
<comment type="catalytic activity">
    <reaction evidence="18 19">
        <text>UDP-N-acetyl-alpha-D-muramate + NADP(+) = UDP-N-acetyl-3-O-(1-carboxyvinyl)-alpha-D-glucosamine + NADPH + H(+)</text>
        <dbReference type="Rhea" id="RHEA:12248"/>
        <dbReference type="ChEBI" id="CHEBI:15378"/>
        <dbReference type="ChEBI" id="CHEBI:57783"/>
        <dbReference type="ChEBI" id="CHEBI:58349"/>
        <dbReference type="ChEBI" id="CHEBI:68483"/>
        <dbReference type="ChEBI" id="CHEBI:70757"/>
        <dbReference type="EC" id="1.3.1.98"/>
    </reaction>
</comment>
<keyword evidence="12 19" id="KW-0133">Cell shape</keyword>
<comment type="cofactor">
    <cofactor evidence="1 19">
        <name>FAD</name>
        <dbReference type="ChEBI" id="CHEBI:57692"/>
    </cofactor>
</comment>
<dbReference type="InterPro" id="IPR003170">
    <property type="entry name" value="MurB"/>
</dbReference>
<comment type="similarity">
    <text evidence="19">Belongs to the MurB family.</text>
</comment>
<dbReference type="NCBIfam" id="TIGR00179">
    <property type="entry name" value="murB"/>
    <property type="match status" value="1"/>
</dbReference>
<feature type="active site" evidence="19">
    <location>
        <position position="295"/>
    </location>
</feature>
<evidence type="ECO:0000256" key="13">
    <source>
        <dbReference type="ARBA" id="ARBA00022984"/>
    </source>
</evidence>
<dbReference type="KEGG" id="bsb:Bresu_2691"/>
<proteinExistence type="inferred from homology"/>
<dbReference type="GO" id="GO:0071555">
    <property type="term" value="P:cell wall organization"/>
    <property type="evidence" value="ECO:0007669"/>
    <property type="project" value="UniProtKB-KW"/>
</dbReference>
<dbReference type="HAMAP" id="MF_00037">
    <property type="entry name" value="MurB"/>
    <property type="match status" value="1"/>
</dbReference>
<comment type="function">
    <text evidence="2 19">Cell wall formation.</text>
</comment>
<dbReference type="eggNOG" id="COG0812">
    <property type="taxonomic scope" value="Bacteria"/>
</dbReference>
<keyword evidence="15 19" id="KW-0131">Cell cycle</keyword>
<evidence type="ECO:0000259" key="20">
    <source>
        <dbReference type="PROSITE" id="PS51387"/>
    </source>
</evidence>
<dbReference type="InterPro" id="IPR016166">
    <property type="entry name" value="FAD-bd_PCMH"/>
</dbReference>
<feature type="domain" description="FAD-binding PCMH-type" evidence="20">
    <location>
        <begin position="27"/>
        <end position="208"/>
    </location>
</feature>
<comment type="subcellular location">
    <subcellularLocation>
        <location evidence="3 19">Cytoplasm</location>
    </subcellularLocation>
</comment>
<dbReference type="SUPFAM" id="SSF56194">
    <property type="entry name" value="Uridine diphospho-N-Acetylenolpyruvylglucosamine reductase, MurB, C-terminal domain"/>
    <property type="match status" value="1"/>
</dbReference>
<keyword evidence="7 19" id="KW-0963">Cytoplasm</keyword>
<evidence type="ECO:0000256" key="18">
    <source>
        <dbReference type="ARBA" id="ARBA00048914"/>
    </source>
</evidence>
<dbReference type="EC" id="1.3.1.98" evidence="5 19"/>
<dbReference type="SUPFAM" id="SSF56176">
    <property type="entry name" value="FAD-binding/transporter-associated domain-like"/>
    <property type="match status" value="1"/>
</dbReference>
<dbReference type="HOGENOM" id="CLU_035304_1_0_5"/>
<evidence type="ECO:0000256" key="14">
    <source>
        <dbReference type="ARBA" id="ARBA00023002"/>
    </source>
</evidence>
<dbReference type="InParanoid" id="D9QM72"/>
<keyword evidence="16 19" id="KW-0961">Cell wall biogenesis/degradation</keyword>
<dbReference type="RefSeq" id="WP_013270099.1">
    <property type="nucleotide sequence ID" value="NC_014375.1"/>
</dbReference>
<dbReference type="PROSITE" id="PS51387">
    <property type="entry name" value="FAD_PCMH"/>
    <property type="match status" value="1"/>
</dbReference>
<keyword evidence="13 19" id="KW-0573">Peptidoglycan synthesis</keyword>
<evidence type="ECO:0000256" key="9">
    <source>
        <dbReference type="ARBA" id="ARBA00022630"/>
    </source>
</evidence>
<dbReference type="Pfam" id="PF01565">
    <property type="entry name" value="FAD_binding_4"/>
    <property type="match status" value="1"/>
</dbReference>
<dbReference type="InterPro" id="IPR006094">
    <property type="entry name" value="Oxid_FAD_bind_N"/>
</dbReference>
<organism evidence="21 22">
    <name type="scientific">Brevundimonas subvibrioides (strain ATCC 15264 / DSM 4735 / LMG 14903 / NBRC 16000 / CB 81)</name>
    <name type="common">Caulobacter subvibrioides</name>
    <dbReference type="NCBI Taxonomy" id="633149"/>
    <lineage>
        <taxon>Bacteria</taxon>
        <taxon>Pseudomonadati</taxon>
        <taxon>Pseudomonadota</taxon>
        <taxon>Alphaproteobacteria</taxon>
        <taxon>Caulobacterales</taxon>
        <taxon>Caulobacteraceae</taxon>
        <taxon>Brevundimonas</taxon>
    </lineage>
</organism>
<dbReference type="BioCyc" id="BSUB633149:G1GM8-2695-MONOMER"/>
<comment type="pathway">
    <text evidence="4 19">Cell wall biogenesis; peptidoglycan biosynthesis.</text>
</comment>